<dbReference type="Proteomes" id="UP000269721">
    <property type="component" value="Unassembled WGS sequence"/>
</dbReference>
<sequence length="498" mass="54544">MGNLYNYLVAFSAAMGGLLFGYEIGVIGQVLTMDSFGLLFKIKYINGSGSVVTTPDTDNWTGWITFMFLIGCVFGAISVSYLADFLGRKRSIILGSLTFLVGVTVQVVASTIAVLYTGRFISGFAIGLLSMVVPLFISETAPTEIRGRMIAVQQLMITIGILLAAIINSIIIKVGTATGNFEWRLGLALQGIPGIVLFLLTFFIPYSPRWLANNGRDDEAIAVLAKLRSEPVDSAAIRTEYDDIKASIEMERQVGTADWSELVKPGMLNRVVLVVLLQFFQQWTGINVILYYQDRLVASMGFDPSAAQIPFNIAINTFNMLGTFPGMYLIERLGRRKLLIVGGLGMATALYITCFSLVLSQAHGKGFAWVAICGVFLFELSFASTWGPVVWVYQSEMFPLRVRSKGTGCGTISNWSNGAIISKVSPFISTSMGFYQYLVYGTFGFLMAAFTYLVVPETMGKSLEAMDNLFGADNSMFRHRGEGKAASYDVEFAITENQ</sequence>
<protein>
    <submittedName>
        <fullName evidence="10">General substrate transporter</fullName>
    </submittedName>
</protein>
<dbReference type="Pfam" id="PF00083">
    <property type="entry name" value="Sugar_tr"/>
    <property type="match status" value="1"/>
</dbReference>
<evidence type="ECO:0000313" key="11">
    <source>
        <dbReference type="Proteomes" id="UP000269721"/>
    </source>
</evidence>
<dbReference type="PANTHER" id="PTHR48022:SF2">
    <property type="entry name" value="PLASTIDIC GLUCOSE TRANSPORTER 4"/>
    <property type="match status" value="1"/>
</dbReference>
<feature type="transmembrane region" description="Helical" evidence="8">
    <location>
        <begin position="366"/>
        <end position="393"/>
    </location>
</feature>
<dbReference type="InterPro" id="IPR005829">
    <property type="entry name" value="Sugar_transporter_CS"/>
</dbReference>
<evidence type="ECO:0000259" key="9">
    <source>
        <dbReference type="PROSITE" id="PS50850"/>
    </source>
</evidence>
<evidence type="ECO:0000256" key="7">
    <source>
        <dbReference type="RuleBase" id="RU003346"/>
    </source>
</evidence>
<evidence type="ECO:0000256" key="8">
    <source>
        <dbReference type="SAM" id="Phobius"/>
    </source>
</evidence>
<comment type="similarity">
    <text evidence="2 7">Belongs to the major facilitator superfamily. Sugar transporter (TC 2.A.1.1) family.</text>
</comment>
<feature type="transmembrane region" description="Helical" evidence="8">
    <location>
        <begin position="338"/>
        <end position="360"/>
    </location>
</feature>
<keyword evidence="5 8" id="KW-1133">Transmembrane helix</keyword>
<dbReference type="OrthoDB" id="4044674at2759"/>
<dbReference type="InterPro" id="IPR036259">
    <property type="entry name" value="MFS_trans_sf"/>
</dbReference>
<evidence type="ECO:0000256" key="4">
    <source>
        <dbReference type="ARBA" id="ARBA00022692"/>
    </source>
</evidence>
<organism evidence="10 11">
    <name type="scientific">Blyttiomyces helicus</name>
    <dbReference type="NCBI Taxonomy" id="388810"/>
    <lineage>
        <taxon>Eukaryota</taxon>
        <taxon>Fungi</taxon>
        <taxon>Fungi incertae sedis</taxon>
        <taxon>Chytridiomycota</taxon>
        <taxon>Chytridiomycota incertae sedis</taxon>
        <taxon>Chytridiomycetes</taxon>
        <taxon>Chytridiomycetes incertae sedis</taxon>
        <taxon>Blyttiomyces</taxon>
    </lineage>
</organism>
<feature type="transmembrane region" description="Helical" evidence="8">
    <location>
        <begin position="120"/>
        <end position="137"/>
    </location>
</feature>
<feature type="transmembrane region" description="Helical" evidence="8">
    <location>
        <begin position="149"/>
        <end position="171"/>
    </location>
</feature>
<dbReference type="InterPro" id="IPR020846">
    <property type="entry name" value="MFS_dom"/>
</dbReference>
<dbReference type="PROSITE" id="PS00216">
    <property type="entry name" value="SUGAR_TRANSPORT_1"/>
    <property type="match status" value="2"/>
</dbReference>
<feature type="transmembrane region" description="Helical" evidence="8">
    <location>
        <begin position="7"/>
        <end position="31"/>
    </location>
</feature>
<dbReference type="InterPro" id="IPR050360">
    <property type="entry name" value="MFS_Sugar_Transporters"/>
</dbReference>
<feature type="transmembrane region" description="Helical" evidence="8">
    <location>
        <begin position="437"/>
        <end position="455"/>
    </location>
</feature>
<reference evidence="11" key="1">
    <citation type="journal article" date="2018" name="Nat. Microbiol.">
        <title>Leveraging single-cell genomics to expand the fungal tree of life.</title>
        <authorList>
            <person name="Ahrendt S.R."/>
            <person name="Quandt C.A."/>
            <person name="Ciobanu D."/>
            <person name="Clum A."/>
            <person name="Salamov A."/>
            <person name="Andreopoulos B."/>
            <person name="Cheng J.F."/>
            <person name="Woyke T."/>
            <person name="Pelin A."/>
            <person name="Henrissat B."/>
            <person name="Reynolds N.K."/>
            <person name="Benny G.L."/>
            <person name="Smith M.E."/>
            <person name="James T.Y."/>
            <person name="Grigoriev I.V."/>
        </authorList>
    </citation>
    <scope>NUCLEOTIDE SEQUENCE [LARGE SCALE GENOMIC DNA]</scope>
</reference>
<evidence type="ECO:0000256" key="1">
    <source>
        <dbReference type="ARBA" id="ARBA00004141"/>
    </source>
</evidence>
<dbReference type="Gene3D" id="1.20.1250.20">
    <property type="entry name" value="MFS general substrate transporter like domains"/>
    <property type="match status" value="1"/>
</dbReference>
<feature type="transmembrane region" description="Helical" evidence="8">
    <location>
        <begin position="60"/>
        <end position="83"/>
    </location>
</feature>
<dbReference type="PRINTS" id="PR00171">
    <property type="entry name" value="SUGRTRNSPORT"/>
</dbReference>
<comment type="subcellular location">
    <subcellularLocation>
        <location evidence="1">Membrane</location>
        <topology evidence="1">Multi-pass membrane protein</topology>
    </subcellularLocation>
</comment>
<feature type="transmembrane region" description="Helical" evidence="8">
    <location>
        <begin position="313"/>
        <end position="331"/>
    </location>
</feature>
<dbReference type="SUPFAM" id="SSF103473">
    <property type="entry name" value="MFS general substrate transporter"/>
    <property type="match status" value="1"/>
</dbReference>
<dbReference type="FunFam" id="1.20.1250.20:FF:000134">
    <property type="entry name" value="MFS sugar transporter protein"/>
    <property type="match status" value="1"/>
</dbReference>
<evidence type="ECO:0000256" key="5">
    <source>
        <dbReference type="ARBA" id="ARBA00022989"/>
    </source>
</evidence>
<dbReference type="InterPro" id="IPR005828">
    <property type="entry name" value="MFS_sugar_transport-like"/>
</dbReference>
<evidence type="ECO:0000256" key="3">
    <source>
        <dbReference type="ARBA" id="ARBA00022448"/>
    </source>
</evidence>
<feature type="transmembrane region" description="Helical" evidence="8">
    <location>
        <begin position="271"/>
        <end position="293"/>
    </location>
</feature>
<dbReference type="PROSITE" id="PS50850">
    <property type="entry name" value="MFS"/>
    <property type="match status" value="1"/>
</dbReference>
<accession>A0A4V1IPM5</accession>
<dbReference type="PANTHER" id="PTHR48022">
    <property type="entry name" value="PLASTIDIC GLUCOSE TRANSPORTER 4"/>
    <property type="match status" value="1"/>
</dbReference>
<keyword evidence="6 8" id="KW-0472">Membrane</keyword>
<evidence type="ECO:0000313" key="10">
    <source>
        <dbReference type="EMBL" id="RKO83577.1"/>
    </source>
</evidence>
<name>A0A4V1IPM5_9FUNG</name>
<dbReference type="GO" id="GO:0005351">
    <property type="term" value="F:carbohydrate:proton symporter activity"/>
    <property type="evidence" value="ECO:0007669"/>
    <property type="project" value="TreeGrafter"/>
</dbReference>
<feature type="transmembrane region" description="Helical" evidence="8">
    <location>
        <begin position="183"/>
        <end position="206"/>
    </location>
</feature>
<keyword evidence="4 8" id="KW-0812">Transmembrane</keyword>
<dbReference type="NCBIfam" id="TIGR00879">
    <property type="entry name" value="SP"/>
    <property type="match status" value="1"/>
</dbReference>
<dbReference type="AlphaFoldDB" id="A0A4V1IPM5"/>
<dbReference type="GO" id="GO:0016020">
    <property type="term" value="C:membrane"/>
    <property type="evidence" value="ECO:0007669"/>
    <property type="project" value="UniProtKB-SubCell"/>
</dbReference>
<keyword evidence="3 7" id="KW-0813">Transport</keyword>
<keyword evidence="11" id="KW-1185">Reference proteome</keyword>
<gene>
    <name evidence="10" type="ORF">BDK51DRAFT_15807</name>
</gene>
<evidence type="ECO:0000256" key="6">
    <source>
        <dbReference type="ARBA" id="ARBA00023136"/>
    </source>
</evidence>
<evidence type="ECO:0000256" key="2">
    <source>
        <dbReference type="ARBA" id="ARBA00010992"/>
    </source>
</evidence>
<dbReference type="InterPro" id="IPR003663">
    <property type="entry name" value="Sugar/inositol_transpt"/>
</dbReference>
<dbReference type="EMBL" id="ML001080">
    <property type="protein sequence ID" value="RKO83577.1"/>
    <property type="molecule type" value="Genomic_DNA"/>
</dbReference>
<proteinExistence type="inferred from homology"/>
<dbReference type="PROSITE" id="PS00217">
    <property type="entry name" value="SUGAR_TRANSPORT_2"/>
    <property type="match status" value="1"/>
</dbReference>
<feature type="domain" description="Major facilitator superfamily (MFS) profile" evidence="9">
    <location>
        <begin position="9"/>
        <end position="459"/>
    </location>
</feature>
<feature type="transmembrane region" description="Helical" evidence="8">
    <location>
        <begin position="92"/>
        <end position="114"/>
    </location>
</feature>